<evidence type="ECO:0000256" key="2">
    <source>
        <dbReference type="ARBA" id="ARBA00023163"/>
    </source>
</evidence>
<dbReference type="Gene3D" id="1.10.30.10">
    <property type="entry name" value="High mobility group box domain"/>
    <property type="match status" value="1"/>
</dbReference>
<dbReference type="PROSITE" id="PS50118">
    <property type="entry name" value="HMG_BOX_2"/>
    <property type="match status" value="1"/>
</dbReference>
<dbReference type="SMART" id="SM00398">
    <property type="entry name" value="HMG"/>
    <property type="match status" value="1"/>
</dbReference>
<gene>
    <name evidence="5" type="ORF">Daus18300_009953</name>
</gene>
<feature type="DNA-binding region" description="HMG box" evidence="3">
    <location>
        <begin position="136"/>
        <end position="204"/>
    </location>
</feature>
<dbReference type="InterPro" id="IPR009071">
    <property type="entry name" value="HMG_box_dom"/>
</dbReference>
<evidence type="ECO:0000313" key="6">
    <source>
        <dbReference type="Proteomes" id="UP001583177"/>
    </source>
</evidence>
<dbReference type="Pfam" id="PF00505">
    <property type="entry name" value="HMG_box"/>
    <property type="match status" value="1"/>
</dbReference>
<dbReference type="PANTHER" id="PTHR10270:SF161">
    <property type="entry name" value="SEX-DETERMINING REGION Y PROTEIN"/>
    <property type="match status" value="1"/>
</dbReference>
<dbReference type="InterPro" id="IPR036910">
    <property type="entry name" value="HMG_box_dom_sf"/>
</dbReference>
<keyword evidence="1 3" id="KW-0238">DNA-binding</keyword>
<proteinExistence type="predicted"/>
<organism evidence="5 6">
    <name type="scientific">Diaporthe australafricana</name>
    <dbReference type="NCBI Taxonomy" id="127596"/>
    <lineage>
        <taxon>Eukaryota</taxon>
        <taxon>Fungi</taxon>
        <taxon>Dikarya</taxon>
        <taxon>Ascomycota</taxon>
        <taxon>Pezizomycotina</taxon>
        <taxon>Sordariomycetes</taxon>
        <taxon>Sordariomycetidae</taxon>
        <taxon>Diaporthales</taxon>
        <taxon>Diaporthaceae</taxon>
        <taxon>Diaporthe</taxon>
    </lineage>
</organism>
<keyword evidence="6" id="KW-1185">Reference proteome</keyword>
<dbReference type="SUPFAM" id="SSF47095">
    <property type="entry name" value="HMG-box"/>
    <property type="match status" value="1"/>
</dbReference>
<dbReference type="EMBL" id="JAWRVE010000105">
    <property type="protein sequence ID" value="KAL1858335.1"/>
    <property type="molecule type" value="Genomic_DNA"/>
</dbReference>
<evidence type="ECO:0000313" key="5">
    <source>
        <dbReference type="EMBL" id="KAL1858335.1"/>
    </source>
</evidence>
<feature type="domain" description="HMG box" evidence="4">
    <location>
        <begin position="136"/>
        <end position="204"/>
    </location>
</feature>
<evidence type="ECO:0000256" key="3">
    <source>
        <dbReference type="PROSITE-ProRule" id="PRU00267"/>
    </source>
</evidence>
<dbReference type="Proteomes" id="UP001583177">
    <property type="component" value="Unassembled WGS sequence"/>
</dbReference>
<dbReference type="PANTHER" id="PTHR10270">
    <property type="entry name" value="SOX TRANSCRIPTION FACTOR"/>
    <property type="match status" value="1"/>
</dbReference>
<sequence length="225" mass="25647">MATLHQNLVNSSAGLPQASLNVEYHVSPTLAYVLNFITHNGAVPNSSINPLEYLGILENIGVQLHAHNAAKICAVDSVAWENMSDSDRQTTIMILDEITHQACVALRDDSCPSRFYIGPKDTLQFVDPITARNAKLPRPPNPFIIYRSERHQSVKEAYPDAKNNDISKILGKQWQGEPDDVRIRYKQKSEEIKEEFMRLYPDYKYKPRKSSDVKRRSRRNPENSP</sequence>
<dbReference type="CDD" id="cd01389">
    <property type="entry name" value="HMG-box_ROX1-like"/>
    <property type="match status" value="1"/>
</dbReference>
<keyword evidence="2" id="KW-0804">Transcription</keyword>
<keyword evidence="3" id="KW-0539">Nucleus</keyword>
<evidence type="ECO:0000259" key="4">
    <source>
        <dbReference type="PROSITE" id="PS50118"/>
    </source>
</evidence>
<name>A0ABR3WCH6_9PEZI</name>
<comment type="caution">
    <text evidence="5">The sequence shown here is derived from an EMBL/GenBank/DDBJ whole genome shotgun (WGS) entry which is preliminary data.</text>
</comment>
<evidence type="ECO:0000256" key="1">
    <source>
        <dbReference type="ARBA" id="ARBA00023125"/>
    </source>
</evidence>
<accession>A0ABR3WCH6</accession>
<dbReference type="InterPro" id="IPR050140">
    <property type="entry name" value="SRY-related_HMG-box_TF-like"/>
</dbReference>
<protein>
    <recommendedName>
        <fullName evidence="4">HMG box domain-containing protein</fullName>
    </recommendedName>
</protein>
<reference evidence="5 6" key="1">
    <citation type="journal article" date="2024" name="IMA Fungus">
        <title>IMA Genome - F19 : A genome assembly and annotation guide to empower mycologists, including annotated draft genome sequences of Ceratocystis pirilliformis, Diaporthe australafricana, Fusarium ophioides, Paecilomyces lecythidis, and Sporothrix stenoceras.</title>
        <authorList>
            <person name="Aylward J."/>
            <person name="Wilson A.M."/>
            <person name="Visagie C.M."/>
            <person name="Spraker J."/>
            <person name="Barnes I."/>
            <person name="Buitendag C."/>
            <person name="Ceriani C."/>
            <person name="Del Mar Angel L."/>
            <person name="du Plessis D."/>
            <person name="Fuchs T."/>
            <person name="Gasser K."/>
            <person name="Kramer D."/>
            <person name="Li W."/>
            <person name="Munsamy K."/>
            <person name="Piso A."/>
            <person name="Price J.L."/>
            <person name="Sonnekus B."/>
            <person name="Thomas C."/>
            <person name="van der Nest A."/>
            <person name="van Dijk A."/>
            <person name="van Heerden A."/>
            <person name="van Vuuren N."/>
            <person name="Yilmaz N."/>
            <person name="Duong T.A."/>
            <person name="van der Merwe N.A."/>
            <person name="Wingfield M.J."/>
            <person name="Wingfield B.D."/>
        </authorList>
    </citation>
    <scope>NUCLEOTIDE SEQUENCE [LARGE SCALE GENOMIC DNA]</scope>
    <source>
        <strain evidence="5 6">CMW 18300</strain>
    </source>
</reference>